<keyword evidence="1" id="KW-1133">Transmembrane helix</keyword>
<dbReference type="RefSeq" id="WP_203906822.1">
    <property type="nucleotide sequence ID" value="NZ_BONY01000004.1"/>
</dbReference>
<protein>
    <submittedName>
        <fullName evidence="2">Uncharacterized protein</fullName>
    </submittedName>
</protein>
<feature type="transmembrane region" description="Helical" evidence="1">
    <location>
        <begin position="146"/>
        <end position="165"/>
    </location>
</feature>
<feature type="transmembrane region" description="Helical" evidence="1">
    <location>
        <begin position="232"/>
        <end position="255"/>
    </location>
</feature>
<reference evidence="2" key="1">
    <citation type="submission" date="2021-01" db="EMBL/GenBank/DDBJ databases">
        <title>Whole genome shotgun sequence of Rhizocola hellebori NBRC 109834.</title>
        <authorList>
            <person name="Komaki H."/>
            <person name="Tamura T."/>
        </authorList>
    </citation>
    <scope>NUCLEOTIDE SEQUENCE</scope>
    <source>
        <strain evidence="2">NBRC 109834</strain>
    </source>
</reference>
<evidence type="ECO:0000256" key="1">
    <source>
        <dbReference type="SAM" id="Phobius"/>
    </source>
</evidence>
<comment type="caution">
    <text evidence="2">The sequence shown here is derived from an EMBL/GenBank/DDBJ whole genome shotgun (WGS) entry which is preliminary data.</text>
</comment>
<name>A0A8J3Q451_9ACTN</name>
<feature type="transmembrane region" description="Helical" evidence="1">
    <location>
        <begin position="171"/>
        <end position="192"/>
    </location>
</feature>
<gene>
    <name evidence="2" type="ORF">Rhe02_09670</name>
</gene>
<feature type="transmembrane region" description="Helical" evidence="1">
    <location>
        <begin position="119"/>
        <end position="139"/>
    </location>
</feature>
<sequence>MTGMVMTGIVMWVGGRLIAILNWLATGFAVQIGSSPDVTVFPQVKALAGKSALVVSACYVLAVVACGIVTMVSGSMQARYGVKELVPRLVFGFVASNFAVPLCAALIEVANALTEAMVGGNGTAVFDAATMIVTHLGAALTDESTALLAVIIGVTIVFLFFTLIFTWIVRVVVLVILGGLAPIAMACYGTPWTEPAAQLWWRTLLGTLGTAILQAIAFSMGIKMFIDPELNVLTLLGMANGDVANLLLALVTLWMTVKIPGLMRRYVTRGSGNTNPAVLIMRTVATSTVARKLPIRRGA</sequence>
<keyword evidence="1" id="KW-0472">Membrane</keyword>
<dbReference type="Proteomes" id="UP000612899">
    <property type="component" value="Unassembled WGS sequence"/>
</dbReference>
<feature type="transmembrane region" description="Helical" evidence="1">
    <location>
        <begin position="52"/>
        <end position="73"/>
    </location>
</feature>
<proteinExistence type="predicted"/>
<dbReference type="EMBL" id="BONY01000004">
    <property type="protein sequence ID" value="GIH02900.1"/>
    <property type="molecule type" value="Genomic_DNA"/>
</dbReference>
<feature type="transmembrane region" description="Helical" evidence="1">
    <location>
        <begin position="9"/>
        <end position="32"/>
    </location>
</feature>
<evidence type="ECO:0000313" key="3">
    <source>
        <dbReference type="Proteomes" id="UP000612899"/>
    </source>
</evidence>
<organism evidence="2 3">
    <name type="scientific">Rhizocola hellebori</name>
    <dbReference type="NCBI Taxonomy" id="1392758"/>
    <lineage>
        <taxon>Bacteria</taxon>
        <taxon>Bacillati</taxon>
        <taxon>Actinomycetota</taxon>
        <taxon>Actinomycetes</taxon>
        <taxon>Micromonosporales</taxon>
        <taxon>Micromonosporaceae</taxon>
        <taxon>Rhizocola</taxon>
    </lineage>
</organism>
<keyword evidence="1" id="KW-0812">Transmembrane</keyword>
<evidence type="ECO:0000313" key="2">
    <source>
        <dbReference type="EMBL" id="GIH02900.1"/>
    </source>
</evidence>
<feature type="transmembrane region" description="Helical" evidence="1">
    <location>
        <begin position="85"/>
        <end position="107"/>
    </location>
</feature>
<feature type="transmembrane region" description="Helical" evidence="1">
    <location>
        <begin position="204"/>
        <end position="226"/>
    </location>
</feature>
<accession>A0A8J3Q451</accession>
<dbReference type="AlphaFoldDB" id="A0A8J3Q451"/>
<keyword evidence="3" id="KW-1185">Reference proteome</keyword>